<dbReference type="AlphaFoldDB" id="A0AAD5J8W8"/>
<comment type="caution">
    <text evidence="1">The sequence shown here is derived from an EMBL/GenBank/DDBJ whole genome shotgun (WGS) entry which is preliminary data.</text>
</comment>
<dbReference type="Gene3D" id="2.40.70.10">
    <property type="entry name" value="Acid Proteases"/>
    <property type="match status" value="1"/>
</dbReference>
<reference evidence="1" key="2">
    <citation type="submission" date="2023-02" db="EMBL/GenBank/DDBJ databases">
        <authorList>
            <person name="Swenson N.G."/>
            <person name="Wegrzyn J.L."/>
            <person name="Mcevoy S.L."/>
        </authorList>
    </citation>
    <scope>NUCLEOTIDE SEQUENCE</scope>
    <source>
        <strain evidence="1">91603</strain>
        <tissue evidence="1">Leaf</tissue>
    </source>
</reference>
<name>A0AAD5J8W8_ACENE</name>
<gene>
    <name evidence="1" type="ORF">LWI28_010302</name>
</gene>
<evidence type="ECO:0000313" key="1">
    <source>
        <dbReference type="EMBL" id="KAI9191578.1"/>
    </source>
</evidence>
<proteinExistence type="predicted"/>
<dbReference type="PANTHER" id="PTHR35046:SF9">
    <property type="entry name" value="RNA-DIRECTED DNA POLYMERASE"/>
    <property type="match status" value="1"/>
</dbReference>
<keyword evidence="2" id="KW-1185">Reference proteome</keyword>
<dbReference type="PANTHER" id="PTHR35046">
    <property type="entry name" value="ZINC KNUCKLE (CCHC-TYPE) FAMILY PROTEIN"/>
    <property type="match status" value="1"/>
</dbReference>
<reference evidence="1" key="1">
    <citation type="journal article" date="2022" name="Plant J.">
        <title>Strategies of tolerance reflected in two North American maple genomes.</title>
        <authorList>
            <person name="McEvoy S.L."/>
            <person name="Sezen U.U."/>
            <person name="Trouern-Trend A."/>
            <person name="McMahon S.M."/>
            <person name="Schaberg P.G."/>
            <person name="Yang J."/>
            <person name="Wegrzyn J.L."/>
            <person name="Swenson N.G."/>
        </authorList>
    </citation>
    <scope>NUCLEOTIDE SEQUENCE</scope>
    <source>
        <strain evidence="1">91603</strain>
    </source>
</reference>
<dbReference type="EMBL" id="JAJSOW010000004">
    <property type="protein sequence ID" value="KAI9191578.1"/>
    <property type="molecule type" value="Genomic_DNA"/>
</dbReference>
<evidence type="ECO:0008006" key="3">
    <source>
        <dbReference type="Google" id="ProtNLM"/>
    </source>
</evidence>
<dbReference type="CDD" id="cd00303">
    <property type="entry name" value="retropepsin_like"/>
    <property type="match status" value="1"/>
</dbReference>
<accession>A0AAD5J8W8</accession>
<organism evidence="1 2">
    <name type="scientific">Acer negundo</name>
    <name type="common">Box elder</name>
    <dbReference type="NCBI Taxonomy" id="4023"/>
    <lineage>
        <taxon>Eukaryota</taxon>
        <taxon>Viridiplantae</taxon>
        <taxon>Streptophyta</taxon>
        <taxon>Embryophyta</taxon>
        <taxon>Tracheophyta</taxon>
        <taxon>Spermatophyta</taxon>
        <taxon>Magnoliopsida</taxon>
        <taxon>eudicotyledons</taxon>
        <taxon>Gunneridae</taxon>
        <taxon>Pentapetalae</taxon>
        <taxon>rosids</taxon>
        <taxon>malvids</taxon>
        <taxon>Sapindales</taxon>
        <taxon>Sapindaceae</taxon>
        <taxon>Hippocastanoideae</taxon>
        <taxon>Acereae</taxon>
        <taxon>Acer</taxon>
    </lineage>
</organism>
<dbReference type="InterPro" id="IPR021109">
    <property type="entry name" value="Peptidase_aspartic_dom_sf"/>
</dbReference>
<evidence type="ECO:0000313" key="2">
    <source>
        <dbReference type="Proteomes" id="UP001064489"/>
    </source>
</evidence>
<sequence length="188" mass="21437">MSDDTPEKIDFTFLVARGDLSAQAKEDDELQRVNVFHTRCHVNDKVCSLIIDGGSCTNMASTTMVEKLNLTTLKHPKPYKLQWLIDSEEIKVTKQVLVSFFIGKYKDEVLCDVVLMHASHILLGRPWQFDRRVTYDGCQQHYGEDSRTNLFKEWGNDENQEASSNDSLLVLVGPITRAKRIKEAFNGV</sequence>
<dbReference type="Proteomes" id="UP001064489">
    <property type="component" value="Chromosome 6"/>
</dbReference>
<protein>
    <recommendedName>
        <fullName evidence="3">Asp_protease_2 domain-containing protein</fullName>
    </recommendedName>
</protein>